<dbReference type="Proteomes" id="UP000265515">
    <property type="component" value="Unassembled WGS sequence"/>
</dbReference>
<sequence>MEVAVPRDPQPREVYERGDDRSEEMKAWVASTLGDSLKQITKKLEEVDAKANVAAAEKEDLVKLRAEKAALELVVLNKGKEASSEKRKRSITAPAAALAAVTPKMSVAKVRSRGSSKSRLQRVEISSGDDAEDDGVRQNLAPNMEKSSDLSEVKKLLAELVQGLVVQKGKQRANTPEEALEPEYGTNEAEDLNLTQKPINVVEEEADEDGLAAYMKIRQQFYMSLHCSRVQELCKQKGVSYVRKDSGSWELA</sequence>
<keyword evidence="1" id="KW-0175">Coiled coil</keyword>
<evidence type="ECO:0000256" key="2">
    <source>
        <dbReference type="SAM" id="MobiDB-lite"/>
    </source>
</evidence>
<protein>
    <submittedName>
        <fullName evidence="3">Uncharacterized protein</fullName>
    </submittedName>
</protein>
<reference evidence="3 4" key="1">
    <citation type="journal article" date="2018" name="Cell">
        <title>The Chara Genome: Secondary Complexity and Implications for Plant Terrestrialization.</title>
        <authorList>
            <person name="Nishiyama T."/>
            <person name="Sakayama H."/>
            <person name="Vries J.D."/>
            <person name="Buschmann H."/>
            <person name="Saint-Marcoux D."/>
            <person name="Ullrich K.K."/>
            <person name="Haas F.B."/>
            <person name="Vanderstraeten L."/>
            <person name="Becker D."/>
            <person name="Lang D."/>
            <person name="Vosolsobe S."/>
            <person name="Rombauts S."/>
            <person name="Wilhelmsson P.K.I."/>
            <person name="Janitza P."/>
            <person name="Kern R."/>
            <person name="Heyl A."/>
            <person name="Rumpler F."/>
            <person name="Villalobos L.I.A.C."/>
            <person name="Clay J.M."/>
            <person name="Skokan R."/>
            <person name="Toyoda A."/>
            <person name="Suzuki Y."/>
            <person name="Kagoshima H."/>
            <person name="Schijlen E."/>
            <person name="Tajeshwar N."/>
            <person name="Catarino B."/>
            <person name="Hetherington A.J."/>
            <person name="Saltykova A."/>
            <person name="Bonnot C."/>
            <person name="Breuninger H."/>
            <person name="Symeonidi A."/>
            <person name="Radhakrishnan G.V."/>
            <person name="Van Nieuwerburgh F."/>
            <person name="Deforce D."/>
            <person name="Chang C."/>
            <person name="Karol K.G."/>
            <person name="Hedrich R."/>
            <person name="Ulvskov P."/>
            <person name="Glockner G."/>
            <person name="Delwiche C.F."/>
            <person name="Petrasek J."/>
            <person name="Van de Peer Y."/>
            <person name="Friml J."/>
            <person name="Beilby M."/>
            <person name="Dolan L."/>
            <person name="Kohara Y."/>
            <person name="Sugano S."/>
            <person name="Fujiyama A."/>
            <person name="Delaux P.-M."/>
            <person name="Quint M."/>
            <person name="TheiBen G."/>
            <person name="Hagemann M."/>
            <person name="Harholt J."/>
            <person name="Dunand C."/>
            <person name="Zachgo S."/>
            <person name="Langdale J."/>
            <person name="Maumus F."/>
            <person name="Straeten D.V.D."/>
            <person name="Gould S.B."/>
            <person name="Rensing S.A."/>
        </authorList>
    </citation>
    <scope>NUCLEOTIDE SEQUENCE [LARGE SCALE GENOMIC DNA]</scope>
    <source>
        <strain evidence="3 4">S276</strain>
    </source>
</reference>
<feature type="region of interest" description="Disordered" evidence="2">
    <location>
        <begin position="1"/>
        <end position="23"/>
    </location>
</feature>
<organism evidence="3 4">
    <name type="scientific">Chara braunii</name>
    <name type="common">Braun's stonewort</name>
    <dbReference type="NCBI Taxonomy" id="69332"/>
    <lineage>
        <taxon>Eukaryota</taxon>
        <taxon>Viridiplantae</taxon>
        <taxon>Streptophyta</taxon>
        <taxon>Charophyceae</taxon>
        <taxon>Charales</taxon>
        <taxon>Characeae</taxon>
        <taxon>Chara</taxon>
    </lineage>
</organism>
<feature type="coiled-coil region" evidence="1">
    <location>
        <begin position="37"/>
        <end position="74"/>
    </location>
</feature>
<dbReference type="AlphaFoldDB" id="A0A388KEY4"/>
<feature type="region of interest" description="Disordered" evidence="2">
    <location>
        <begin position="106"/>
        <end position="137"/>
    </location>
</feature>
<proteinExistence type="predicted"/>
<feature type="compositionally biased region" description="Basic residues" evidence="2">
    <location>
        <begin position="110"/>
        <end position="120"/>
    </location>
</feature>
<dbReference type="EMBL" id="BFEA01000103">
    <property type="protein sequence ID" value="GBG68610.1"/>
    <property type="molecule type" value="Genomic_DNA"/>
</dbReference>
<evidence type="ECO:0000256" key="1">
    <source>
        <dbReference type="SAM" id="Coils"/>
    </source>
</evidence>
<name>A0A388KEY4_CHABU</name>
<dbReference type="Gramene" id="GBG68610">
    <property type="protein sequence ID" value="GBG68610"/>
    <property type="gene ID" value="CBR_g3151"/>
</dbReference>
<accession>A0A388KEY4</accession>
<feature type="compositionally biased region" description="Basic and acidic residues" evidence="2">
    <location>
        <begin position="9"/>
        <end position="23"/>
    </location>
</feature>
<keyword evidence="4" id="KW-1185">Reference proteome</keyword>
<evidence type="ECO:0000313" key="3">
    <source>
        <dbReference type="EMBL" id="GBG68610.1"/>
    </source>
</evidence>
<comment type="caution">
    <text evidence="3">The sequence shown here is derived from an EMBL/GenBank/DDBJ whole genome shotgun (WGS) entry which is preliminary data.</text>
</comment>
<evidence type="ECO:0000313" key="4">
    <source>
        <dbReference type="Proteomes" id="UP000265515"/>
    </source>
</evidence>
<gene>
    <name evidence="3" type="ORF">CBR_g3151</name>
</gene>